<dbReference type="EMBL" id="LR134173">
    <property type="protein sequence ID" value="VEB34910.1"/>
    <property type="molecule type" value="Genomic_DNA"/>
</dbReference>
<dbReference type="Gene3D" id="1.10.274.100">
    <property type="entry name" value="RNA polymerase Rpb1, domain 3"/>
    <property type="match status" value="2"/>
</dbReference>
<comment type="function">
    <text evidence="11 12">DNA-dependent RNA polymerase catalyzes the transcription of DNA into RNA using the four ribonucleoside triphosphates as substrates.</text>
</comment>
<evidence type="ECO:0000313" key="17">
    <source>
        <dbReference type="Proteomes" id="UP000277577"/>
    </source>
</evidence>
<evidence type="ECO:0000256" key="9">
    <source>
        <dbReference type="ARBA" id="ARBA00023163"/>
    </source>
</evidence>
<feature type="binding site" evidence="11">
    <location>
        <position position="899"/>
    </location>
    <ligand>
        <name>Zn(2+)</name>
        <dbReference type="ChEBI" id="CHEBI:29105"/>
        <label>2</label>
    </ligand>
</feature>
<dbReference type="GO" id="GO:0003677">
    <property type="term" value="F:DNA binding"/>
    <property type="evidence" value="ECO:0007669"/>
    <property type="project" value="UniProtKB-UniRule"/>
</dbReference>
<dbReference type="InterPro" id="IPR006592">
    <property type="entry name" value="RNA_pol_N"/>
</dbReference>
<feature type="binding site" evidence="11">
    <location>
        <position position="909"/>
    </location>
    <ligand>
        <name>Zn(2+)</name>
        <dbReference type="ChEBI" id="CHEBI:29105"/>
        <label>2</label>
    </ligand>
</feature>
<feature type="binding site" evidence="11">
    <location>
        <position position="88"/>
    </location>
    <ligand>
        <name>Zn(2+)</name>
        <dbReference type="ChEBI" id="CHEBI:29105"/>
        <label>1</label>
    </ligand>
</feature>
<keyword evidence="17" id="KW-1185">Reference proteome</keyword>
<feature type="binding site" evidence="11">
    <location>
        <position position="480"/>
    </location>
    <ligand>
        <name>Mg(2+)</name>
        <dbReference type="ChEBI" id="CHEBI:18420"/>
    </ligand>
</feature>
<dbReference type="InterPro" id="IPR007081">
    <property type="entry name" value="RNA_pol_Rpb1_5"/>
</dbReference>
<dbReference type="PATRIC" id="fig|28084.5.peg.3665"/>
<dbReference type="HAMAP" id="MF_01322">
    <property type="entry name" value="RNApol_bact_RpoC"/>
    <property type="match status" value="1"/>
</dbReference>
<dbReference type="InterPro" id="IPR007080">
    <property type="entry name" value="RNA_pol_Rpb1_1"/>
</dbReference>
<dbReference type="Gene3D" id="1.10.40.90">
    <property type="match status" value="1"/>
</dbReference>
<evidence type="ECO:0000313" key="16">
    <source>
        <dbReference type="Proteomes" id="UP000054921"/>
    </source>
</evidence>
<evidence type="ECO:0000256" key="10">
    <source>
        <dbReference type="ARBA" id="ARBA00048552"/>
    </source>
</evidence>
<dbReference type="PANTHER" id="PTHR19376:SF54">
    <property type="entry name" value="DNA-DIRECTED RNA POLYMERASE SUBUNIT BETA"/>
    <property type="match status" value="1"/>
</dbReference>
<dbReference type="GO" id="GO:0005829">
    <property type="term" value="C:cytosol"/>
    <property type="evidence" value="ECO:0007669"/>
    <property type="project" value="UniProtKB-ARBA"/>
</dbReference>
<keyword evidence="4 11" id="KW-0808">Transferase</keyword>
<dbReference type="GO" id="GO:0000287">
    <property type="term" value="F:magnesium ion binding"/>
    <property type="evidence" value="ECO:0007669"/>
    <property type="project" value="UniProtKB-UniRule"/>
</dbReference>
<keyword evidence="7 11" id="KW-0862">Zinc</keyword>
<evidence type="ECO:0000256" key="8">
    <source>
        <dbReference type="ARBA" id="ARBA00022842"/>
    </source>
</evidence>
<dbReference type="GO" id="GO:0000428">
    <property type="term" value="C:DNA-directed RNA polymerase complex"/>
    <property type="evidence" value="ECO:0007669"/>
    <property type="project" value="UniProtKB-KW"/>
</dbReference>
<protein>
    <recommendedName>
        <fullName evidence="11">DNA-directed RNA polymerase subunit beta'</fullName>
        <shortName evidence="11">RNAP subunit beta'</shortName>
        <ecNumber evidence="11">2.7.7.6</ecNumber>
    </recommendedName>
    <alternativeName>
        <fullName evidence="11">RNA polymerase subunit beta'</fullName>
    </alternativeName>
    <alternativeName>
        <fullName evidence="11">Transcriptase subunit beta'</fullName>
    </alternativeName>
</protein>
<dbReference type="Pfam" id="PF04998">
    <property type="entry name" value="RNA_pol_Rpb1_5"/>
    <property type="match status" value="1"/>
</dbReference>
<dbReference type="Pfam" id="PF00623">
    <property type="entry name" value="RNA_pol_Rpb1_2"/>
    <property type="match status" value="1"/>
</dbReference>
<keyword evidence="5 11" id="KW-0548">Nucleotidyltransferase</keyword>
<evidence type="ECO:0000256" key="2">
    <source>
        <dbReference type="ARBA" id="ARBA00009839"/>
    </source>
</evidence>
<comment type="similarity">
    <text evidence="1">In the N-terminal section; belongs to the RNA polymerase beta chain family.</text>
</comment>
<dbReference type="FunFam" id="1.10.132.30:FF:000003">
    <property type="entry name" value="DNA-directed RNA polymerase subunit beta"/>
    <property type="match status" value="1"/>
</dbReference>
<comment type="cofactor">
    <cofactor evidence="11">
        <name>Mg(2+)</name>
        <dbReference type="ChEBI" id="CHEBI:18420"/>
    </cofactor>
    <text evidence="11">Binds 1 Mg(2+) ion per subunit.</text>
</comment>
<dbReference type="GO" id="GO:0008270">
    <property type="term" value="F:zinc ion binding"/>
    <property type="evidence" value="ECO:0007669"/>
    <property type="project" value="UniProtKB-UniRule"/>
</dbReference>
<dbReference type="FunFam" id="1.10.150.390:FF:000002">
    <property type="entry name" value="DNA-directed RNA polymerase subunit beta"/>
    <property type="match status" value="1"/>
</dbReference>
<dbReference type="FunFam" id="1.10.40.90:FF:000001">
    <property type="entry name" value="DNA-directed RNA polymerase subunit beta"/>
    <property type="match status" value="1"/>
</dbReference>
<keyword evidence="6 11" id="KW-0479">Metal-binding</keyword>
<dbReference type="PANTHER" id="PTHR19376">
    <property type="entry name" value="DNA-DIRECTED RNA POLYMERASE"/>
    <property type="match status" value="1"/>
</dbReference>
<keyword evidence="8 11" id="KW-0460">Magnesium</keyword>
<feature type="binding site" evidence="11">
    <location>
        <position position="103"/>
    </location>
    <ligand>
        <name>Zn(2+)</name>
        <dbReference type="ChEBI" id="CHEBI:29105"/>
        <label>1</label>
    </ligand>
</feature>
<reference evidence="15 17" key="2">
    <citation type="submission" date="2018-12" db="EMBL/GenBank/DDBJ databases">
        <authorList>
            <consortium name="Pathogen Informatics"/>
        </authorList>
    </citation>
    <scope>NUCLEOTIDE SEQUENCE [LARGE SCALE GENOMIC DNA]</scope>
    <source>
        <strain evidence="15 17">NCTC11976</strain>
    </source>
</reference>
<dbReference type="InterPro" id="IPR000722">
    <property type="entry name" value="RNA_pol_asu"/>
</dbReference>
<evidence type="ECO:0000256" key="11">
    <source>
        <dbReference type="HAMAP-Rule" id="MF_01322"/>
    </source>
</evidence>
<evidence type="ECO:0000256" key="7">
    <source>
        <dbReference type="ARBA" id="ARBA00022833"/>
    </source>
</evidence>
<evidence type="ECO:0000259" key="13">
    <source>
        <dbReference type="SMART" id="SM00663"/>
    </source>
</evidence>
<feature type="binding site" evidence="11">
    <location>
        <position position="482"/>
    </location>
    <ligand>
        <name>Mg(2+)</name>
        <dbReference type="ChEBI" id="CHEBI:18420"/>
    </ligand>
</feature>
<evidence type="ECO:0000256" key="4">
    <source>
        <dbReference type="ARBA" id="ARBA00022679"/>
    </source>
</evidence>
<dbReference type="SUPFAM" id="SSF64484">
    <property type="entry name" value="beta and beta-prime subunits of DNA dependent RNA-polymerase"/>
    <property type="match status" value="1"/>
</dbReference>
<dbReference type="NCBIfam" id="TIGR02386">
    <property type="entry name" value="rpoC_TIGR"/>
    <property type="match status" value="1"/>
</dbReference>
<keyword evidence="3 11" id="KW-0240">DNA-directed RNA polymerase</keyword>
<dbReference type="InterPro" id="IPR042102">
    <property type="entry name" value="RNA_pol_Rpb1_3_sf"/>
</dbReference>
<dbReference type="EMBL" id="LNXW01000014">
    <property type="protein sequence ID" value="KTC78590.1"/>
    <property type="molecule type" value="Genomic_DNA"/>
</dbReference>
<dbReference type="Pfam" id="PF04983">
    <property type="entry name" value="RNA_pol_Rpb1_3"/>
    <property type="match status" value="1"/>
</dbReference>
<evidence type="ECO:0000256" key="1">
    <source>
        <dbReference type="ARBA" id="ARBA00007616"/>
    </source>
</evidence>
<dbReference type="SMART" id="SM00663">
    <property type="entry name" value="RPOLA_N"/>
    <property type="match status" value="1"/>
</dbReference>
<dbReference type="Gene3D" id="1.10.150.390">
    <property type="match status" value="1"/>
</dbReference>
<dbReference type="Gene3D" id="1.10.1790.20">
    <property type="match status" value="1"/>
</dbReference>
<name>A0A0W0S4Z8_9GAMM</name>
<dbReference type="Proteomes" id="UP000277577">
    <property type="component" value="Chromosome"/>
</dbReference>
<feature type="binding site" evidence="11">
    <location>
        <position position="478"/>
    </location>
    <ligand>
        <name>Mg(2+)</name>
        <dbReference type="ChEBI" id="CHEBI:18420"/>
    </ligand>
</feature>
<feature type="binding site" evidence="11">
    <location>
        <position position="90"/>
    </location>
    <ligand>
        <name>Zn(2+)</name>
        <dbReference type="ChEBI" id="CHEBI:29105"/>
        <label>1</label>
    </ligand>
</feature>
<dbReference type="Gene3D" id="2.40.50.100">
    <property type="match status" value="3"/>
</dbReference>
<dbReference type="InterPro" id="IPR007066">
    <property type="entry name" value="RNA_pol_Rpb1_3"/>
</dbReference>
<dbReference type="Gene3D" id="1.10.132.30">
    <property type="match status" value="1"/>
</dbReference>
<dbReference type="EC" id="2.7.7.6" evidence="11"/>
<feature type="binding site" evidence="11">
    <location>
        <position position="106"/>
    </location>
    <ligand>
        <name>Zn(2+)</name>
        <dbReference type="ChEBI" id="CHEBI:29105"/>
        <label>1</label>
    </ligand>
</feature>
<dbReference type="Pfam" id="PF04997">
    <property type="entry name" value="RNA_pol_Rpb1_1"/>
    <property type="match status" value="1"/>
</dbReference>
<dbReference type="CDD" id="cd02655">
    <property type="entry name" value="RNAP_beta'_C"/>
    <property type="match status" value="1"/>
</dbReference>
<dbReference type="STRING" id="28084.Lche_3379"/>
<dbReference type="OrthoDB" id="9815296at2"/>
<evidence type="ECO:0000256" key="3">
    <source>
        <dbReference type="ARBA" id="ARBA00022478"/>
    </source>
</evidence>
<comment type="similarity">
    <text evidence="2">In the C-terminal section; belongs to the RNA polymerase beta' chain family.</text>
</comment>
<dbReference type="Gene3D" id="2.40.40.20">
    <property type="match status" value="1"/>
</dbReference>
<comment type="catalytic activity">
    <reaction evidence="10 11 12">
        <text>RNA(n) + a ribonucleoside 5'-triphosphate = RNA(n+1) + diphosphate</text>
        <dbReference type="Rhea" id="RHEA:21248"/>
        <dbReference type="Rhea" id="RHEA-COMP:14527"/>
        <dbReference type="Rhea" id="RHEA-COMP:17342"/>
        <dbReference type="ChEBI" id="CHEBI:33019"/>
        <dbReference type="ChEBI" id="CHEBI:61557"/>
        <dbReference type="ChEBI" id="CHEBI:140395"/>
        <dbReference type="EC" id="2.7.7.6"/>
    </reaction>
</comment>
<sequence>MSTLNDDPMNEPMRKAPVMSDLLGILKQQGQSEEFDAIKIALASPELIRSWSYGEVKKPETINYRTFKPERDGLFCAKTFGPVKDYECLCGKYKRLKHRGVICEKCGVELALAKVRRERMGHIELASPVAHIWFLKSLPSRIGLLLDMTLRDIERVLYFEAFVVVDPGMTELERGQLLNDEVYLDAMEQYGDEFDARMGAEAIRDLLRQVDLEEEIKNLREELPTTSSETKIKKITKRLKLLEAFYDSGNKPEWMIMDVLPVLPPDLRPLVPLDGGRFATSDLNDLYRRVINRNNRLKRLLDLNAPDIIVRNEKRMLQESVDALLDNGRRGRAITGTNKRPLKSLADMIKGKQGRFRQNLLGKRVDYSGRSVIVVGPTLKLHQCGLPKKMALELFKPFIFSKLEFRGLATTIKAAKKMVEREESVVWDILDDVIREHPILLNRAPTLHRLGIQAFEPVLIEGKAIQLHPLVCTAYNADFDGDQMAVHVPLTLEAQLEARSLMMSTNNILSPASGEPIIVPSQDVVLGLYYLTREKVNALGEGKIFVSAQEAQNFYESGHLDIHAKIKIRMPKEGEPGHHLVETTVGRAILAEVLPKGMTFATINRTMTKKVISKVIDSCYRNFGLKETVIFADKLMYTGFKYATRSGVSIGIEDMEIPDDKASIIEHADNEVREIESQFRSGLVTNGERYNKVIDIWSRTNELVAKSMMTKIATEEAVDAQGNRVRQESFNPIFMMADSGARGSAAQIRQLAGMRGLMAAPDGSIIETPITANFREGLNVFQYFISTHGARKGLADTALKTANSGYLTRRLVDVAQDVVITEDDCGVDTGILMQPLIEGGDIVEPLHERVLGRVVAADVYIPNQSEPVVTAGTLLDEEWVEKLEKQGVDQIMVRSPITCQTRFGLCAKCYGRDLARGHLVNTGEAVGIIAAQSIGEPGTQLTMRTFHIGGAASRATAANNIQIKTKGVIRLHNIKTVTHENKNLVAVSRSGEVTIVDEFGRERERYKLPYGAVISVHDNSAVEAGQVIATWDPHTHPVISEVTGYLKFVDLIDGITMNRQTDELTGLSNIVVIDAKQRSAAGRDLRPMVKLVAENGEDIYLAGTNVPAQYYLPVDAIVNFEDGGHVGIGDVIARIPQERSKTRDITGGLPRVADLFEARKPKDSAVMAEVSGMVSFGKETKGKRRLIINVSEDQCHEELIPKWRHISVFEGEHVERGEIIAEGALNPHDILRLLGVGALANYIVNEVQDVYRLQGVKINDKHIEVIVRQMLRKRVITFAGDSKFLAGEQVEESVLLQENDRLIAEEKQPARGTPILLGITKASLATESFISAASFQETTRVLTEAAVSGKVDDLRGLKENVMVGRLIPAGTGYAYHQGRKAKRAKAAAGEHPVHTVTASDVEHALSEALNADNQEH</sequence>
<dbReference type="Pfam" id="PF05000">
    <property type="entry name" value="RNA_pol_Rpb1_4"/>
    <property type="match status" value="1"/>
</dbReference>
<reference evidence="14 16" key="1">
    <citation type="submission" date="2015-11" db="EMBL/GenBank/DDBJ databases">
        <title>Genomic analysis of 38 Legionella species identifies large and diverse effector repertoires.</title>
        <authorList>
            <person name="Burstein D."/>
            <person name="Amaro F."/>
            <person name="Zusman T."/>
            <person name="Lifshitz Z."/>
            <person name="Cohen O."/>
            <person name="Gilbert J.A."/>
            <person name="Pupko T."/>
            <person name="Shuman H.A."/>
            <person name="Segal G."/>
        </authorList>
    </citation>
    <scope>NUCLEOTIDE SEQUENCE [LARGE SCALE GENOMIC DNA]</scope>
    <source>
        <strain evidence="14 16">ORW</strain>
    </source>
</reference>
<dbReference type="CDD" id="cd01609">
    <property type="entry name" value="RNAP_beta'_N"/>
    <property type="match status" value="1"/>
</dbReference>
<evidence type="ECO:0000313" key="15">
    <source>
        <dbReference type="EMBL" id="VEB34910.1"/>
    </source>
</evidence>
<feature type="binding site" evidence="11">
    <location>
        <position position="825"/>
    </location>
    <ligand>
        <name>Zn(2+)</name>
        <dbReference type="ChEBI" id="CHEBI:29105"/>
        <label>2</label>
    </ligand>
</feature>
<dbReference type="InterPro" id="IPR012754">
    <property type="entry name" value="DNA-dir_RpoC_beta_prime_bact"/>
</dbReference>
<gene>
    <name evidence="11 15" type="primary">rpoC</name>
    <name evidence="14" type="ORF">Lche_3379</name>
    <name evidence="15" type="ORF">NCTC11976_01088</name>
</gene>
<dbReference type="GO" id="GO:0003899">
    <property type="term" value="F:DNA-directed RNA polymerase activity"/>
    <property type="evidence" value="ECO:0007669"/>
    <property type="project" value="UniProtKB-UniRule"/>
</dbReference>
<feature type="domain" description="RNA polymerase N-terminal" evidence="13">
    <location>
        <begin position="253"/>
        <end position="532"/>
    </location>
</feature>
<dbReference type="Gene3D" id="4.10.860.120">
    <property type="entry name" value="RNA polymerase II, clamp domain"/>
    <property type="match status" value="1"/>
</dbReference>
<evidence type="ECO:0000256" key="6">
    <source>
        <dbReference type="ARBA" id="ARBA00022723"/>
    </source>
</evidence>
<evidence type="ECO:0000256" key="12">
    <source>
        <dbReference type="RuleBase" id="RU004279"/>
    </source>
</evidence>
<comment type="subunit">
    <text evidence="11">The RNAP catalytic core consists of 2 alpha, 1 beta, 1 beta' and 1 omega subunit. When a sigma factor is associated with the core the holoenzyme is formed, which can initiate transcription.</text>
</comment>
<dbReference type="Proteomes" id="UP000054921">
    <property type="component" value="Unassembled WGS sequence"/>
</dbReference>
<accession>A0A0W0S4Z8</accession>
<feature type="binding site" evidence="11">
    <location>
        <position position="906"/>
    </location>
    <ligand>
        <name>Zn(2+)</name>
        <dbReference type="ChEBI" id="CHEBI:29105"/>
        <label>2</label>
    </ligand>
</feature>
<evidence type="ECO:0000256" key="5">
    <source>
        <dbReference type="ARBA" id="ARBA00022695"/>
    </source>
</evidence>
<comment type="cofactor">
    <cofactor evidence="11">
        <name>Zn(2+)</name>
        <dbReference type="ChEBI" id="CHEBI:29105"/>
    </cofactor>
    <text evidence="11">Binds 2 Zn(2+) ions per subunit.</text>
</comment>
<dbReference type="InterPro" id="IPR038120">
    <property type="entry name" value="Rpb1_funnel_sf"/>
</dbReference>
<dbReference type="GO" id="GO:0006351">
    <property type="term" value="P:DNA-templated transcription"/>
    <property type="evidence" value="ECO:0007669"/>
    <property type="project" value="UniProtKB-UniRule"/>
</dbReference>
<evidence type="ECO:0000313" key="14">
    <source>
        <dbReference type="EMBL" id="KTC78590.1"/>
    </source>
</evidence>
<keyword evidence="9 11" id="KW-0804">Transcription</keyword>
<dbReference type="InterPro" id="IPR007083">
    <property type="entry name" value="RNA_pol_Rpb1_4"/>
</dbReference>
<organism evidence="14 16">
    <name type="scientific">Legionella cherrii</name>
    <dbReference type="NCBI Taxonomy" id="28084"/>
    <lineage>
        <taxon>Bacteria</taxon>
        <taxon>Pseudomonadati</taxon>
        <taxon>Pseudomonadota</taxon>
        <taxon>Gammaproteobacteria</taxon>
        <taxon>Legionellales</taxon>
        <taxon>Legionellaceae</taxon>
        <taxon>Legionella</taxon>
    </lineage>
</organism>
<dbReference type="InterPro" id="IPR045867">
    <property type="entry name" value="DNA-dir_RpoC_beta_prime"/>
</dbReference>
<proteinExistence type="inferred from homology"/>
<comment type="similarity">
    <text evidence="11 12">Belongs to the RNA polymerase beta' chain family.</text>
</comment>
<dbReference type="InterPro" id="IPR044893">
    <property type="entry name" value="RNA_pol_Rpb1_clamp_domain"/>
</dbReference>